<gene>
    <name evidence="1" type="ORF">DFP97_103388</name>
</gene>
<protein>
    <recommendedName>
        <fullName evidence="3">NUDIX domain-containing protein</fullName>
    </recommendedName>
</protein>
<accession>A0A368W8C1</accession>
<dbReference type="Gene3D" id="3.90.79.10">
    <property type="entry name" value="Nucleoside Triphosphate Pyrophosphohydrolase"/>
    <property type="match status" value="1"/>
</dbReference>
<organism evidence="1 2">
    <name type="scientific">Paenibacillus prosopidis</name>
    <dbReference type="NCBI Taxonomy" id="630520"/>
    <lineage>
        <taxon>Bacteria</taxon>
        <taxon>Bacillati</taxon>
        <taxon>Bacillota</taxon>
        <taxon>Bacilli</taxon>
        <taxon>Bacillales</taxon>
        <taxon>Paenibacillaceae</taxon>
        <taxon>Paenibacillus</taxon>
    </lineage>
</organism>
<reference evidence="1 2" key="1">
    <citation type="submission" date="2018-07" db="EMBL/GenBank/DDBJ databases">
        <title>Genomic Encyclopedia of Type Strains, Phase III (KMG-III): the genomes of soil and plant-associated and newly described type strains.</title>
        <authorList>
            <person name="Whitman W."/>
        </authorList>
    </citation>
    <scope>NUCLEOTIDE SEQUENCE [LARGE SCALE GENOMIC DNA]</scope>
    <source>
        <strain evidence="1 2">CECT 7506</strain>
    </source>
</reference>
<sequence>MELNIGQLALINESIIEYDGIQRHDCTLIHWCWLNHDSVLIDMKMHKEHDDIKLVWKSLEQLTEKPLYPEGILEMMMRKTVSQVHHSVIRKTY</sequence>
<dbReference type="AlphaFoldDB" id="A0A368W8C1"/>
<comment type="caution">
    <text evidence="1">The sequence shown here is derived from an EMBL/GenBank/DDBJ whole genome shotgun (WGS) entry which is preliminary data.</text>
</comment>
<evidence type="ECO:0008006" key="3">
    <source>
        <dbReference type="Google" id="ProtNLM"/>
    </source>
</evidence>
<proteinExistence type="predicted"/>
<keyword evidence="2" id="KW-1185">Reference proteome</keyword>
<dbReference type="Proteomes" id="UP000252415">
    <property type="component" value="Unassembled WGS sequence"/>
</dbReference>
<evidence type="ECO:0000313" key="1">
    <source>
        <dbReference type="EMBL" id="RCW50367.1"/>
    </source>
</evidence>
<evidence type="ECO:0000313" key="2">
    <source>
        <dbReference type="Proteomes" id="UP000252415"/>
    </source>
</evidence>
<name>A0A368W8C1_9BACL</name>
<dbReference type="EMBL" id="QPJD01000003">
    <property type="protein sequence ID" value="RCW50367.1"/>
    <property type="molecule type" value="Genomic_DNA"/>
</dbReference>